<reference evidence="9 10" key="1">
    <citation type="journal article" date="2014" name="Antonie Van Leeuwenhoek">
        <title>Oenococcus alcoholitolerans sp. nov., a lactic acid bacteria isolated from cachaca and ethanol fermentation processes.</title>
        <authorList>
            <person name="Badotti F."/>
            <person name="Moreira A.P."/>
            <person name="Tonon L.A."/>
            <person name="de Lucena B.T."/>
            <person name="Gomes Fde C."/>
            <person name="Kruger R."/>
            <person name="Thompson C.C."/>
            <person name="de Morais M.A.Jr."/>
            <person name="Rosa C.A."/>
            <person name="Thompson F.L."/>
        </authorList>
    </citation>
    <scope>NUCLEOTIDE SEQUENCE [LARGE SCALE GENOMIC DNA]</scope>
    <source>
        <strain evidence="9 10">UFRJ-M7.2.18</strain>
    </source>
</reference>
<dbReference type="PANTHER" id="PTHR18866:SF33">
    <property type="entry name" value="METHYLCROTONOYL-COA CARBOXYLASE SUBUNIT ALPHA, MITOCHONDRIAL-RELATED"/>
    <property type="match status" value="1"/>
</dbReference>
<dbReference type="EMBL" id="AXCV01000313">
    <property type="protein sequence ID" value="KGO31542.1"/>
    <property type="molecule type" value="Genomic_DNA"/>
</dbReference>
<dbReference type="PANTHER" id="PTHR18866">
    <property type="entry name" value="CARBOXYLASE:PYRUVATE/ACETYL-COA/PROPIONYL-COA CARBOXYLASE"/>
    <property type="match status" value="1"/>
</dbReference>
<dbReference type="InterPro" id="IPR011054">
    <property type="entry name" value="Rudment_hybrid_motif"/>
</dbReference>
<dbReference type="Pfam" id="PF02786">
    <property type="entry name" value="CPSase_L_D2"/>
    <property type="match status" value="1"/>
</dbReference>
<dbReference type="InterPro" id="IPR011764">
    <property type="entry name" value="Biotin_carboxylation_dom"/>
</dbReference>
<dbReference type="SUPFAM" id="SSF56059">
    <property type="entry name" value="Glutathione synthetase ATP-binding domain-like"/>
    <property type="match status" value="1"/>
</dbReference>
<gene>
    <name evidence="9" type="ORF">Q757_06605</name>
</gene>
<proteinExistence type="predicted"/>
<feature type="domain" description="Biotin carboxylation" evidence="8">
    <location>
        <begin position="1"/>
        <end position="207"/>
    </location>
</feature>
<evidence type="ECO:0000313" key="9">
    <source>
        <dbReference type="EMBL" id="KGO31542.1"/>
    </source>
</evidence>
<protein>
    <recommendedName>
        <fullName evidence="1">biotin carboxylase</fullName>
        <ecNumber evidence="1">6.3.4.14</ecNumber>
    </recommendedName>
</protein>
<evidence type="ECO:0000256" key="2">
    <source>
        <dbReference type="ARBA" id="ARBA00022598"/>
    </source>
</evidence>
<comment type="caution">
    <text evidence="9">The sequence shown here is derived from an EMBL/GenBank/DDBJ whole genome shotgun (WGS) entry which is preliminary data.</text>
</comment>
<dbReference type="PROSITE" id="PS50975">
    <property type="entry name" value="ATP_GRASP"/>
    <property type="match status" value="1"/>
</dbReference>
<evidence type="ECO:0000313" key="10">
    <source>
        <dbReference type="Proteomes" id="UP000030023"/>
    </source>
</evidence>
<dbReference type="InterPro" id="IPR050856">
    <property type="entry name" value="Biotin_carboxylase_complex"/>
</dbReference>
<dbReference type="Gene3D" id="3.30.470.20">
    <property type="entry name" value="ATP-grasp fold, B domain"/>
    <property type="match status" value="1"/>
</dbReference>
<organism evidence="9 10">
    <name type="scientific">Oenococcus alcoholitolerans</name>
    <dbReference type="NCBI Taxonomy" id="931074"/>
    <lineage>
        <taxon>Bacteria</taxon>
        <taxon>Bacillati</taxon>
        <taxon>Bacillota</taxon>
        <taxon>Bacilli</taxon>
        <taxon>Lactobacillales</taxon>
        <taxon>Lactobacillaceae</taxon>
        <taxon>Oenococcus</taxon>
    </lineage>
</organism>
<dbReference type="SMART" id="SM00878">
    <property type="entry name" value="Biotin_carb_C"/>
    <property type="match status" value="1"/>
</dbReference>
<keyword evidence="3 6" id="KW-0547">Nucleotide-binding</keyword>
<dbReference type="InterPro" id="IPR011761">
    <property type="entry name" value="ATP-grasp"/>
</dbReference>
<dbReference type="SUPFAM" id="SSF51246">
    <property type="entry name" value="Rudiment single hybrid motif"/>
    <property type="match status" value="1"/>
</dbReference>
<evidence type="ECO:0000259" key="8">
    <source>
        <dbReference type="PROSITE" id="PS50979"/>
    </source>
</evidence>
<keyword evidence="4 6" id="KW-0067">ATP-binding</keyword>
<dbReference type="PROSITE" id="PS00867">
    <property type="entry name" value="CPSASE_2"/>
    <property type="match status" value="1"/>
</dbReference>
<evidence type="ECO:0000256" key="4">
    <source>
        <dbReference type="ARBA" id="ARBA00022840"/>
    </source>
</evidence>
<dbReference type="PROSITE" id="PS50979">
    <property type="entry name" value="BC"/>
    <property type="match status" value="1"/>
</dbReference>
<feature type="domain" description="ATP-grasp" evidence="7">
    <location>
        <begin position="15"/>
        <end position="77"/>
    </location>
</feature>
<evidence type="ECO:0000256" key="6">
    <source>
        <dbReference type="PROSITE-ProRule" id="PRU00409"/>
    </source>
</evidence>
<keyword evidence="2" id="KW-0436">Ligase</keyword>
<dbReference type="EC" id="6.3.4.14" evidence="1"/>
<keyword evidence="10" id="KW-1185">Reference proteome</keyword>
<sequence length="220" mass="24665">ESPCPVIDESERHYLMSLAAKAADAIDYLNTGTFEFLMDKDHNFYFMEMNTRLQVEHPITEMVTGFDIVKLQLIVAAGEKLPISQKDVKVNGTSIECRINAEDPTMNFMPQAGLIKSIHFPVGCLGARVDSGVDSGSVISPFYDSMIAKLIAHGKNRHEALSIMDRMLDEFTIDGIKTNAQYHKALLHTPTVLQGMANTEFIEKKFAPVWQQLVKEEETK</sequence>
<evidence type="ECO:0000259" key="7">
    <source>
        <dbReference type="PROSITE" id="PS50975"/>
    </source>
</evidence>
<dbReference type="Pfam" id="PF02785">
    <property type="entry name" value="Biotin_carb_C"/>
    <property type="match status" value="1"/>
</dbReference>
<evidence type="ECO:0000256" key="3">
    <source>
        <dbReference type="ARBA" id="ARBA00022741"/>
    </source>
</evidence>
<accession>A0ABR4XPZ6</accession>
<dbReference type="InterPro" id="IPR005482">
    <property type="entry name" value="Biotin_COase_C"/>
</dbReference>
<name>A0ABR4XPZ6_9LACO</name>
<evidence type="ECO:0000256" key="5">
    <source>
        <dbReference type="ARBA" id="ARBA00023267"/>
    </source>
</evidence>
<evidence type="ECO:0000256" key="1">
    <source>
        <dbReference type="ARBA" id="ARBA00013263"/>
    </source>
</evidence>
<feature type="non-terminal residue" evidence="9">
    <location>
        <position position="1"/>
    </location>
</feature>
<dbReference type="InterPro" id="IPR005479">
    <property type="entry name" value="CPAse_ATP-bd"/>
</dbReference>
<dbReference type="Proteomes" id="UP000030023">
    <property type="component" value="Unassembled WGS sequence"/>
</dbReference>
<keyword evidence="5" id="KW-0092">Biotin</keyword>